<dbReference type="AlphaFoldDB" id="A0A1S8RZA5"/>
<gene>
    <name evidence="2" type="ORF">CLBCK_40170</name>
</gene>
<comment type="caution">
    <text evidence="2">The sequence shown here is derived from an EMBL/GenBank/DDBJ whole genome shotgun (WGS) entry which is preliminary data.</text>
</comment>
<reference evidence="2 3" key="1">
    <citation type="submission" date="2016-05" db="EMBL/GenBank/DDBJ databases">
        <title>Microbial solvent formation.</title>
        <authorList>
            <person name="Poehlein A."/>
            <person name="Montoya Solano J.D."/>
            <person name="Flitsch S."/>
            <person name="Krabben P."/>
            <person name="Duerre P."/>
            <person name="Daniel R."/>
        </authorList>
    </citation>
    <scope>NUCLEOTIDE SEQUENCE [LARGE SCALE GENOMIC DNA]</scope>
    <source>
        <strain evidence="2 3">DSM 53</strain>
    </source>
</reference>
<keyword evidence="1" id="KW-1133">Transmembrane helix</keyword>
<dbReference type="Proteomes" id="UP000190973">
    <property type="component" value="Unassembled WGS sequence"/>
</dbReference>
<keyword evidence="1" id="KW-0472">Membrane</keyword>
<feature type="transmembrane region" description="Helical" evidence="1">
    <location>
        <begin position="20"/>
        <end position="40"/>
    </location>
</feature>
<sequence length="46" mass="5257">MARPSKSVAVMSKNTIKVILKIHFTDFLYVIEGVVVLRFIDGFNMK</sequence>
<evidence type="ECO:0000313" key="2">
    <source>
        <dbReference type="EMBL" id="OOM58532.1"/>
    </source>
</evidence>
<evidence type="ECO:0000313" key="3">
    <source>
        <dbReference type="Proteomes" id="UP000190973"/>
    </source>
</evidence>
<keyword evidence="1" id="KW-0812">Transmembrane</keyword>
<evidence type="ECO:0000256" key="1">
    <source>
        <dbReference type="SAM" id="Phobius"/>
    </source>
</evidence>
<organism evidence="2 3">
    <name type="scientific">Clostridium beijerinckii</name>
    <name type="common">Clostridium MP</name>
    <dbReference type="NCBI Taxonomy" id="1520"/>
    <lineage>
        <taxon>Bacteria</taxon>
        <taxon>Bacillati</taxon>
        <taxon>Bacillota</taxon>
        <taxon>Clostridia</taxon>
        <taxon>Eubacteriales</taxon>
        <taxon>Clostridiaceae</taxon>
        <taxon>Clostridium</taxon>
    </lineage>
</organism>
<dbReference type="EMBL" id="LZZI01000101">
    <property type="protein sequence ID" value="OOM58532.1"/>
    <property type="molecule type" value="Genomic_DNA"/>
</dbReference>
<protein>
    <submittedName>
        <fullName evidence="2">Uncharacterized protein</fullName>
    </submittedName>
</protein>
<accession>A0A1S8RZA5</accession>
<dbReference type="RefSeq" id="WP_173715076.1">
    <property type="nucleotide sequence ID" value="NZ_JABTAE010000001.1"/>
</dbReference>
<proteinExistence type="predicted"/>
<name>A0A1S8RZA5_CLOBE</name>